<keyword evidence="2" id="KW-1185">Reference proteome</keyword>
<reference evidence="1" key="1">
    <citation type="submission" date="2024-12" db="EMBL/GenBank/DDBJ databases">
        <authorList>
            <person name="Wu N."/>
        </authorList>
    </citation>
    <scope>NUCLEOTIDE SEQUENCE</scope>
    <source>
        <strain evidence="1">P15</strain>
    </source>
</reference>
<organism evidence="1 2">
    <name type="scientific">Paenibacillus mesotrionivorans</name>
    <dbReference type="NCBI Taxonomy" id="3160968"/>
    <lineage>
        <taxon>Bacteria</taxon>
        <taxon>Bacillati</taxon>
        <taxon>Bacillota</taxon>
        <taxon>Bacilli</taxon>
        <taxon>Bacillales</taxon>
        <taxon>Paenibacillaceae</taxon>
        <taxon>Paenibacillus</taxon>
    </lineage>
</organism>
<protein>
    <submittedName>
        <fullName evidence="1">TetR/AcrR family transcriptional regulator</fullName>
    </submittedName>
</protein>
<dbReference type="Proteomes" id="UP001631969">
    <property type="component" value="Unassembled WGS sequence"/>
</dbReference>
<comment type="caution">
    <text evidence="1">The sequence shown here is derived from an EMBL/GenBank/DDBJ whole genome shotgun (WGS) entry which is preliminary data.</text>
</comment>
<dbReference type="EMBL" id="JBJURJ010000007">
    <property type="protein sequence ID" value="MFM9328984.1"/>
    <property type="molecule type" value="Genomic_DNA"/>
</dbReference>
<accession>A0ACC7NW52</accession>
<evidence type="ECO:0000313" key="2">
    <source>
        <dbReference type="Proteomes" id="UP001631969"/>
    </source>
</evidence>
<gene>
    <name evidence="1" type="ORF">ACI1P1_11865</name>
</gene>
<evidence type="ECO:0000313" key="1">
    <source>
        <dbReference type="EMBL" id="MFM9328984.1"/>
    </source>
</evidence>
<name>A0ACC7NW52_9BACL</name>
<sequence length="219" mass="25063">MQTEEPKKEKKPDKFRLPQQQRSVETKQKLMEAGLQLFREKGYFQTNAKEIAKTAGVATGSFYSYYTDKRQLFVEVYRSCFTTFQRMLDDGINSLLALQLEKRELVQRVILLILEAHHQFDFLEPDLNILGEGDEELQQIFVDINEQGILLCRIFLGKINQELQVEDSAAAAAIVYFSTRRIIDLIAHAQTTIPEEALIGSLTDMMTAYLFGSKPSATK</sequence>
<proteinExistence type="predicted"/>